<protein>
    <submittedName>
        <fullName evidence="1">Uncharacterized protein</fullName>
    </submittedName>
</protein>
<gene>
    <name evidence="1" type="ORF">GALL_184990</name>
</gene>
<evidence type="ECO:0000313" key="1">
    <source>
        <dbReference type="EMBL" id="OIQ99402.1"/>
    </source>
</evidence>
<reference evidence="1" key="1">
    <citation type="submission" date="2016-10" db="EMBL/GenBank/DDBJ databases">
        <title>Sequence of Gallionella enrichment culture.</title>
        <authorList>
            <person name="Poehlein A."/>
            <person name="Muehling M."/>
            <person name="Daniel R."/>
        </authorList>
    </citation>
    <scope>NUCLEOTIDE SEQUENCE</scope>
</reference>
<proteinExistence type="predicted"/>
<organism evidence="1">
    <name type="scientific">mine drainage metagenome</name>
    <dbReference type="NCBI Taxonomy" id="410659"/>
    <lineage>
        <taxon>unclassified sequences</taxon>
        <taxon>metagenomes</taxon>
        <taxon>ecological metagenomes</taxon>
    </lineage>
</organism>
<accession>A0A1J5RUP6</accession>
<comment type="caution">
    <text evidence="1">The sequence shown here is derived from an EMBL/GenBank/DDBJ whole genome shotgun (WGS) entry which is preliminary data.</text>
</comment>
<dbReference type="EMBL" id="MLJW01000106">
    <property type="protein sequence ID" value="OIQ99402.1"/>
    <property type="molecule type" value="Genomic_DNA"/>
</dbReference>
<sequence>MIIGGVQTYCGVPNYFEHPPLTYKFDCPLEVER</sequence>
<dbReference type="AlphaFoldDB" id="A0A1J5RUP6"/>
<name>A0A1J5RUP6_9ZZZZ</name>